<keyword evidence="3 4" id="KW-0067">ATP-binding</keyword>
<dbReference type="Gene3D" id="3.30.470.20">
    <property type="entry name" value="ATP-grasp fold, B domain"/>
    <property type="match status" value="1"/>
</dbReference>
<dbReference type="SUPFAM" id="SSF56059">
    <property type="entry name" value="Glutathione synthetase ATP-binding domain-like"/>
    <property type="match status" value="1"/>
</dbReference>
<reference evidence="6 7" key="1">
    <citation type="journal article" date="2019" name="Sci. Rep.">
        <title>Comparative genomics of chytrid fungi reveal insights into the obligate biotrophic and pathogenic lifestyle of Synchytrium endobioticum.</title>
        <authorList>
            <person name="van de Vossenberg B.T.L.H."/>
            <person name="Warris S."/>
            <person name="Nguyen H.D.T."/>
            <person name="van Gent-Pelzer M.P.E."/>
            <person name="Joly D.L."/>
            <person name="van de Geest H.C."/>
            <person name="Bonants P.J.M."/>
            <person name="Smith D.S."/>
            <person name="Levesque C.A."/>
            <person name="van der Lee T.A.J."/>
        </authorList>
    </citation>
    <scope>NUCLEOTIDE SEQUENCE [LARGE SCALE GENOMIC DNA]</scope>
    <source>
        <strain evidence="6 7">CBS 809.83</strain>
    </source>
</reference>
<keyword evidence="1" id="KW-0436">Ligase</keyword>
<dbReference type="PANTHER" id="PTHR43585">
    <property type="entry name" value="FUMIPYRROLE BIOSYNTHESIS PROTEIN C"/>
    <property type="match status" value="1"/>
</dbReference>
<comment type="caution">
    <text evidence="6">The sequence shown here is derived from an EMBL/GenBank/DDBJ whole genome shotgun (WGS) entry which is preliminary data.</text>
</comment>
<proteinExistence type="predicted"/>
<dbReference type="GO" id="GO:0005524">
    <property type="term" value="F:ATP binding"/>
    <property type="evidence" value="ECO:0007669"/>
    <property type="project" value="UniProtKB-UniRule"/>
</dbReference>
<evidence type="ECO:0000256" key="2">
    <source>
        <dbReference type="ARBA" id="ARBA00022741"/>
    </source>
</evidence>
<evidence type="ECO:0000313" key="6">
    <source>
        <dbReference type="EMBL" id="TPX61551.1"/>
    </source>
</evidence>
<dbReference type="InterPro" id="IPR013815">
    <property type="entry name" value="ATP_grasp_subdomain_1"/>
</dbReference>
<evidence type="ECO:0000256" key="3">
    <source>
        <dbReference type="ARBA" id="ARBA00022840"/>
    </source>
</evidence>
<name>A0A507ECP4_9FUNG</name>
<dbReference type="EMBL" id="QEAQ01000007">
    <property type="protein sequence ID" value="TPX61551.1"/>
    <property type="molecule type" value="Genomic_DNA"/>
</dbReference>
<dbReference type="PANTHER" id="PTHR43585:SF2">
    <property type="entry name" value="ATP-GRASP ENZYME FSQD"/>
    <property type="match status" value="1"/>
</dbReference>
<dbReference type="GO" id="GO:0016874">
    <property type="term" value="F:ligase activity"/>
    <property type="evidence" value="ECO:0007669"/>
    <property type="project" value="UniProtKB-KW"/>
</dbReference>
<evidence type="ECO:0000313" key="7">
    <source>
        <dbReference type="Proteomes" id="UP000318582"/>
    </source>
</evidence>
<evidence type="ECO:0000259" key="5">
    <source>
        <dbReference type="PROSITE" id="PS50975"/>
    </source>
</evidence>
<dbReference type="AlphaFoldDB" id="A0A507ECP4"/>
<sequence length="499" mass="54484">MSGREDTTHVLILDEVGTPSISNAVSYSSFLSLSDNVELLVITSKGALSQGDKDKCLAYEEIATPTTNGLLEVLALRLHDKYRIDKIYTKQEDLILRASLLRDTLGIKSGLSHSSALLYRDKELMKRHIAASGFPVPPYARIYSPASILSFLRDNPFPIIIKPTLGSASAGVTVVRSQTELEAYLEKEFYTRIDDGGKCMDYSGDMIVEGFVNGNMFHVNGHAHDGHLEDVWPFSYVKTNLGFTTGQAYGNVLIPQGDPMWKKLIDATERVLAALPAVDDLVFHLELFNVVNDGKPDQLVLCEIAARRPGGSIGMLINASEGGAISSSSPRAATTTIGVSPANPLTLFSEMEFRLSLGLALRQNRSHSSLIERYKNFTIGDLLIPRKVGQLQSIPEATSCPLANTHYFPIAKVGTTYTGFHMTTMNTAARFVVLLEDGSVAKMEEALANAQAWFENAVVYEAPSLPVLKPSHIAKPESQVQASLLPSSPRLWTDRALAQ</sequence>
<evidence type="ECO:0000256" key="1">
    <source>
        <dbReference type="ARBA" id="ARBA00022598"/>
    </source>
</evidence>
<organism evidence="6 7">
    <name type="scientific">Powellomyces hirtus</name>
    <dbReference type="NCBI Taxonomy" id="109895"/>
    <lineage>
        <taxon>Eukaryota</taxon>
        <taxon>Fungi</taxon>
        <taxon>Fungi incertae sedis</taxon>
        <taxon>Chytridiomycota</taxon>
        <taxon>Chytridiomycota incertae sedis</taxon>
        <taxon>Chytridiomycetes</taxon>
        <taxon>Spizellomycetales</taxon>
        <taxon>Powellomycetaceae</taxon>
        <taxon>Powellomyces</taxon>
    </lineage>
</organism>
<dbReference type="Proteomes" id="UP000318582">
    <property type="component" value="Unassembled WGS sequence"/>
</dbReference>
<dbReference type="STRING" id="109895.A0A507ECP4"/>
<dbReference type="Gene3D" id="3.30.1490.20">
    <property type="entry name" value="ATP-grasp fold, A domain"/>
    <property type="match status" value="1"/>
</dbReference>
<gene>
    <name evidence="6" type="ORF">PhCBS80983_g01129</name>
</gene>
<evidence type="ECO:0000256" key="4">
    <source>
        <dbReference type="PROSITE-ProRule" id="PRU00409"/>
    </source>
</evidence>
<dbReference type="Pfam" id="PF13535">
    <property type="entry name" value="ATP-grasp_4"/>
    <property type="match status" value="1"/>
</dbReference>
<dbReference type="InterPro" id="IPR052032">
    <property type="entry name" value="ATP-dep_AA_Ligase"/>
</dbReference>
<dbReference type="PROSITE" id="PS50975">
    <property type="entry name" value="ATP_GRASP"/>
    <property type="match status" value="1"/>
</dbReference>
<dbReference type="InterPro" id="IPR011761">
    <property type="entry name" value="ATP-grasp"/>
</dbReference>
<accession>A0A507ECP4</accession>
<dbReference type="GO" id="GO:0046872">
    <property type="term" value="F:metal ion binding"/>
    <property type="evidence" value="ECO:0007669"/>
    <property type="project" value="InterPro"/>
</dbReference>
<keyword evidence="2 4" id="KW-0547">Nucleotide-binding</keyword>
<protein>
    <recommendedName>
        <fullName evidence="5">ATP-grasp domain-containing protein</fullName>
    </recommendedName>
</protein>
<feature type="domain" description="ATP-grasp" evidence="5">
    <location>
        <begin position="126"/>
        <end position="334"/>
    </location>
</feature>
<keyword evidence="7" id="KW-1185">Reference proteome</keyword>
<dbReference type="Gene3D" id="3.40.50.20">
    <property type="match status" value="1"/>
</dbReference>